<evidence type="ECO:0000259" key="3">
    <source>
        <dbReference type="Pfam" id="PF01408"/>
    </source>
</evidence>
<keyword evidence="6" id="KW-1185">Reference proteome</keyword>
<dbReference type="PANTHER" id="PTHR43818">
    <property type="entry name" value="BCDNA.GH03377"/>
    <property type="match status" value="1"/>
</dbReference>
<dbReference type="SUPFAM" id="SSF51735">
    <property type="entry name" value="NAD(P)-binding Rossmann-fold domains"/>
    <property type="match status" value="1"/>
</dbReference>
<dbReference type="InterPro" id="IPR055170">
    <property type="entry name" value="GFO_IDH_MocA-like_dom"/>
</dbReference>
<keyword evidence="1" id="KW-0560">Oxidoreductase</keyword>
<dbReference type="PANTHER" id="PTHR43818:SF11">
    <property type="entry name" value="BCDNA.GH03377"/>
    <property type="match status" value="1"/>
</dbReference>
<feature type="domain" description="GFO/IDH/MocA-like oxidoreductase" evidence="4">
    <location>
        <begin position="156"/>
        <end position="282"/>
    </location>
</feature>
<evidence type="ECO:0000256" key="1">
    <source>
        <dbReference type="ARBA" id="ARBA00023002"/>
    </source>
</evidence>
<dbReference type="EMBL" id="JAKZBV010000001">
    <property type="protein sequence ID" value="MCH6470671.1"/>
    <property type="molecule type" value="Genomic_DNA"/>
</dbReference>
<comment type="caution">
    <text evidence="5">The sequence shown here is derived from an EMBL/GenBank/DDBJ whole genome shotgun (WGS) entry which is preliminary data.</text>
</comment>
<dbReference type="Pfam" id="PF01408">
    <property type="entry name" value="GFO_IDH_MocA"/>
    <property type="match status" value="1"/>
</dbReference>
<dbReference type="Pfam" id="PF22725">
    <property type="entry name" value="GFO_IDH_MocA_C3"/>
    <property type="match status" value="1"/>
</dbReference>
<evidence type="ECO:0000313" key="6">
    <source>
        <dbReference type="Proteomes" id="UP001202922"/>
    </source>
</evidence>
<dbReference type="InterPro" id="IPR036291">
    <property type="entry name" value="NAD(P)-bd_dom_sf"/>
</dbReference>
<proteinExistence type="predicted"/>
<dbReference type="SUPFAM" id="SSF55347">
    <property type="entry name" value="Glyceraldehyde-3-phosphate dehydrogenase-like, C-terminal domain"/>
    <property type="match status" value="1"/>
</dbReference>
<accession>A0ABS9U1W9</accession>
<gene>
    <name evidence="5" type="ORF">L0M17_11905</name>
</gene>
<feature type="domain" description="Gfo/Idh/MocA-like oxidoreductase N-terminal" evidence="3">
    <location>
        <begin position="43"/>
        <end position="143"/>
    </location>
</feature>
<evidence type="ECO:0000256" key="2">
    <source>
        <dbReference type="ARBA" id="ARBA00023027"/>
    </source>
</evidence>
<organism evidence="5 6">
    <name type="scientific">Sinomonas terrae</name>
    <dbReference type="NCBI Taxonomy" id="2908838"/>
    <lineage>
        <taxon>Bacteria</taxon>
        <taxon>Bacillati</taxon>
        <taxon>Actinomycetota</taxon>
        <taxon>Actinomycetes</taxon>
        <taxon>Micrococcales</taxon>
        <taxon>Micrococcaceae</taxon>
        <taxon>Sinomonas</taxon>
    </lineage>
</organism>
<dbReference type="Gene3D" id="3.30.360.10">
    <property type="entry name" value="Dihydrodipicolinate Reductase, domain 2"/>
    <property type="match status" value="1"/>
</dbReference>
<dbReference type="Proteomes" id="UP001202922">
    <property type="component" value="Unassembled WGS sequence"/>
</dbReference>
<evidence type="ECO:0000259" key="4">
    <source>
        <dbReference type="Pfam" id="PF22725"/>
    </source>
</evidence>
<protein>
    <submittedName>
        <fullName evidence="5">Gfo/Idh/MocA family oxidoreductase</fullName>
    </submittedName>
</protein>
<dbReference type="RefSeq" id="WP_241054173.1">
    <property type="nucleotide sequence ID" value="NZ_JAKZBV010000001.1"/>
</dbReference>
<name>A0ABS9U1W9_9MICC</name>
<dbReference type="Gene3D" id="3.40.50.720">
    <property type="entry name" value="NAD(P)-binding Rossmann-like Domain"/>
    <property type="match status" value="1"/>
</dbReference>
<dbReference type="InterPro" id="IPR000683">
    <property type="entry name" value="Gfo/Idh/MocA-like_OxRdtase_N"/>
</dbReference>
<evidence type="ECO:0000313" key="5">
    <source>
        <dbReference type="EMBL" id="MCH6470671.1"/>
    </source>
</evidence>
<keyword evidence="2" id="KW-0520">NAD</keyword>
<dbReference type="InterPro" id="IPR050463">
    <property type="entry name" value="Gfo/Idh/MocA_oxidrdct_glycsds"/>
</dbReference>
<reference evidence="5 6" key="1">
    <citation type="submission" date="2022-03" db="EMBL/GenBank/DDBJ databases">
        <title>Sinomonas sp. isolated from a soil.</title>
        <authorList>
            <person name="Han J."/>
            <person name="Kim D.-U."/>
        </authorList>
    </citation>
    <scope>NUCLEOTIDE SEQUENCE [LARGE SCALE GENOMIC DNA]</scope>
    <source>
        <strain evidence="5 6">5-5</strain>
    </source>
</reference>
<sequence>MPASEGANYAPAPMPQPVVGPGEFTFAAAHLDHGHIYAMSEGLIGAGATLKWVYDSDPAKAEAFQARFPQAQIASSEAEILADPEVRLVAGAAVASERADLGLRVIAAGKDYFTDKAPLTTLAQLEAVREATARTGLKYAVYYSERIHVEAAVFAGQLIEQGAIGKVLQVICLGPHRIGDPNTRPSWFFDRDKSGGILCDIGSHNFEQMLYFAGAKDAEVVSASVANHAHQEYPTFEDFGDAHIVMDNGATGFARVDWFTPAGLSTWGDGRTIILGTEGYIELRKYVNIATGDGGGHVFLVNDDGEHHIDATGQVGYPFFGALIRDCLDRTETAMTQEHALKAAELSVKAQLAARDLTPVVGDRSISVT</sequence>